<name>A0A174RS57_9BACE</name>
<proteinExistence type="predicted"/>
<organism evidence="1 2">
    <name type="scientific">Bacteroides caccae</name>
    <dbReference type="NCBI Taxonomy" id="47678"/>
    <lineage>
        <taxon>Bacteria</taxon>
        <taxon>Pseudomonadati</taxon>
        <taxon>Bacteroidota</taxon>
        <taxon>Bacteroidia</taxon>
        <taxon>Bacteroidales</taxon>
        <taxon>Bacteroidaceae</taxon>
        <taxon>Bacteroides</taxon>
    </lineage>
</organism>
<protein>
    <submittedName>
        <fullName evidence="1">Uncharacterized protein</fullName>
    </submittedName>
</protein>
<reference evidence="1 2" key="1">
    <citation type="submission" date="2015-09" db="EMBL/GenBank/DDBJ databases">
        <authorList>
            <consortium name="Pathogen Informatics"/>
        </authorList>
    </citation>
    <scope>NUCLEOTIDE SEQUENCE [LARGE SCALE GENOMIC DNA]</scope>
    <source>
        <strain evidence="1 2">2789STDY5834946</strain>
    </source>
</reference>
<evidence type="ECO:0000313" key="1">
    <source>
        <dbReference type="EMBL" id="CUP85820.1"/>
    </source>
</evidence>
<accession>A0A174RS57</accession>
<dbReference type="RefSeq" id="WP_151210523.1">
    <property type="nucleotide sequence ID" value="NZ_CP081920.1"/>
</dbReference>
<evidence type="ECO:0000313" key="2">
    <source>
        <dbReference type="Proteomes" id="UP000095725"/>
    </source>
</evidence>
<sequence length="279" mass="32485">MENIRAFFNMVEEYLTHYKEIIEYKSDFYKYPTFGNLDYYDTCDITYKIASKLFSMNKDDRSIYAKLIIELLETECSVIGLYDYEEYVEYYHKQTGENTWDTSIKPIDGYEKTFQTVYIRECGPERIKCNVGCIDSDIDFFIQTVFSLFLDFGIDIPSIINSICDESSILKDICNDAIKYGKRSSIEINKIRKQRNPITANQQYDTIKALLNAAGWEGADNTKIAEFVAWLVNGSPTYIRQYILSGESRDKDKKNADSKLIEEKFKLIGMSYNDGEIKK</sequence>
<dbReference type="EMBL" id="CZBL01000003">
    <property type="protein sequence ID" value="CUP85820.1"/>
    <property type="molecule type" value="Genomic_DNA"/>
</dbReference>
<dbReference type="AlphaFoldDB" id="A0A174RS57"/>
<dbReference type="Proteomes" id="UP000095725">
    <property type="component" value="Unassembled WGS sequence"/>
</dbReference>
<gene>
    <name evidence="1" type="ORF">ERS852558_01178</name>
</gene>